<accession>A0A3B0YUP2</accession>
<keyword evidence="2" id="KW-1133">Transmembrane helix</keyword>
<evidence type="ECO:0000256" key="2">
    <source>
        <dbReference type="SAM" id="Phobius"/>
    </source>
</evidence>
<keyword evidence="2" id="KW-0812">Transmembrane</keyword>
<feature type="compositionally biased region" description="Polar residues" evidence="1">
    <location>
        <begin position="54"/>
        <end position="68"/>
    </location>
</feature>
<dbReference type="EMBL" id="UOFL01000197">
    <property type="protein sequence ID" value="VAW80400.1"/>
    <property type="molecule type" value="Genomic_DNA"/>
</dbReference>
<organism evidence="3">
    <name type="scientific">hydrothermal vent metagenome</name>
    <dbReference type="NCBI Taxonomy" id="652676"/>
    <lineage>
        <taxon>unclassified sequences</taxon>
        <taxon>metagenomes</taxon>
        <taxon>ecological metagenomes</taxon>
    </lineage>
</organism>
<keyword evidence="2" id="KW-0472">Membrane</keyword>
<proteinExistence type="predicted"/>
<gene>
    <name evidence="3" type="ORF">MNBD_GAMMA12-2853</name>
</gene>
<protein>
    <submittedName>
        <fullName evidence="3">Uncharacterized protein</fullName>
    </submittedName>
</protein>
<evidence type="ECO:0000256" key="1">
    <source>
        <dbReference type="SAM" id="MobiDB-lite"/>
    </source>
</evidence>
<feature type="region of interest" description="Disordered" evidence="1">
    <location>
        <begin position="49"/>
        <end position="74"/>
    </location>
</feature>
<evidence type="ECO:0000313" key="3">
    <source>
        <dbReference type="EMBL" id="VAW80400.1"/>
    </source>
</evidence>
<dbReference type="AlphaFoldDB" id="A0A3B0YUP2"/>
<reference evidence="3" key="1">
    <citation type="submission" date="2018-06" db="EMBL/GenBank/DDBJ databases">
        <authorList>
            <person name="Zhirakovskaya E."/>
        </authorList>
    </citation>
    <scope>NUCLEOTIDE SEQUENCE</scope>
</reference>
<name>A0A3B0YUP2_9ZZZZ</name>
<feature type="transmembrane region" description="Helical" evidence="2">
    <location>
        <begin position="20"/>
        <end position="38"/>
    </location>
</feature>
<sequence>MINISASLGEFFYMGGFGDIIWPSWALTLFVLIYNIVIPRIKMKQLHKMINDNPKPNSHSGTNKSTPDNIGGKL</sequence>